<evidence type="ECO:0000256" key="1">
    <source>
        <dbReference type="ARBA" id="ARBA00005915"/>
    </source>
</evidence>
<evidence type="ECO:0000259" key="6">
    <source>
        <dbReference type="Pfam" id="PF01368"/>
    </source>
</evidence>
<evidence type="ECO:0000256" key="2">
    <source>
        <dbReference type="ARBA" id="ARBA00019841"/>
    </source>
</evidence>
<keyword evidence="5 10" id="KW-0269">Exonuclease</keyword>
<dbReference type="GO" id="GO:0006310">
    <property type="term" value="P:DNA recombination"/>
    <property type="evidence" value="ECO:0007669"/>
    <property type="project" value="InterPro"/>
</dbReference>
<evidence type="ECO:0000259" key="8">
    <source>
        <dbReference type="Pfam" id="PF10141"/>
    </source>
</evidence>
<feature type="domain" description="DDH" evidence="6">
    <location>
        <begin position="3"/>
        <end position="121"/>
    </location>
</feature>
<dbReference type="PANTHER" id="PTHR30255">
    <property type="entry name" value="SINGLE-STRANDED-DNA-SPECIFIC EXONUCLEASE RECJ"/>
    <property type="match status" value="1"/>
</dbReference>
<dbReference type="EMBL" id="FOQE01000011">
    <property type="protein sequence ID" value="SFH67293.1"/>
    <property type="molecule type" value="Genomic_DNA"/>
</dbReference>
<dbReference type="Pfam" id="PF17768">
    <property type="entry name" value="RecJ_OB"/>
    <property type="match status" value="1"/>
</dbReference>
<name>A0A1I3BYJ9_9LACT</name>
<evidence type="ECO:0000256" key="5">
    <source>
        <dbReference type="ARBA" id="ARBA00022839"/>
    </source>
</evidence>
<dbReference type="InterPro" id="IPR041122">
    <property type="entry name" value="RecJ_OB"/>
</dbReference>
<evidence type="ECO:0000259" key="9">
    <source>
        <dbReference type="Pfam" id="PF17768"/>
    </source>
</evidence>
<organism evidence="10 11">
    <name type="scientific">Pisciglobus halotolerans</name>
    <dbReference type="NCBI Taxonomy" id="745365"/>
    <lineage>
        <taxon>Bacteria</taxon>
        <taxon>Bacillati</taxon>
        <taxon>Bacillota</taxon>
        <taxon>Bacilli</taxon>
        <taxon>Lactobacillales</taxon>
        <taxon>Carnobacteriaceae</taxon>
    </lineage>
</organism>
<keyword evidence="4" id="KW-0378">Hydrolase</keyword>
<dbReference type="Pfam" id="PF01368">
    <property type="entry name" value="DHH"/>
    <property type="match status" value="1"/>
</dbReference>
<dbReference type="GO" id="GO:0006281">
    <property type="term" value="P:DNA repair"/>
    <property type="evidence" value="ECO:0007669"/>
    <property type="project" value="InterPro"/>
</dbReference>
<dbReference type="GO" id="GO:0003676">
    <property type="term" value="F:nucleic acid binding"/>
    <property type="evidence" value="ECO:0007669"/>
    <property type="project" value="InterPro"/>
</dbReference>
<dbReference type="InterPro" id="IPR004610">
    <property type="entry name" value="RecJ"/>
</dbReference>
<comment type="similarity">
    <text evidence="1">Belongs to the RecJ family.</text>
</comment>
<accession>A0A1I3BYJ9</accession>
<dbReference type="AlphaFoldDB" id="A0A1I3BYJ9"/>
<gene>
    <name evidence="10" type="ORF">SAMN04489868_1116</name>
</gene>
<dbReference type="Proteomes" id="UP000198668">
    <property type="component" value="Unassembled WGS sequence"/>
</dbReference>
<reference evidence="10 11" key="1">
    <citation type="submission" date="2016-10" db="EMBL/GenBank/DDBJ databases">
        <authorList>
            <person name="de Groot N.N."/>
        </authorList>
    </citation>
    <scope>NUCLEOTIDE SEQUENCE [LARGE SCALE GENOMIC DNA]</scope>
    <source>
        <strain evidence="10 11">DSM 27630</strain>
    </source>
</reference>
<dbReference type="Pfam" id="PF10141">
    <property type="entry name" value="ssDNA-exonuc_C"/>
    <property type="match status" value="1"/>
</dbReference>
<protein>
    <recommendedName>
        <fullName evidence="2">Single-stranded-DNA-specific exonuclease RecJ</fullName>
    </recommendedName>
</protein>
<dbReference type="InterPro" id="IPR038763">
    <property type="entry name" value="DHH_sf"/>
</dbReference>
<sequence length="672" mass="75309">MMGADVHFYIPNRFTDGYGPNIEAFKKIIEEGTNLIVTCDNGVSGHDAIQEATKMGVEVIVTDHHEMPEVLPEAYAIVHPRHPEGQYPFGDLAGVGVAFKLATALLGEAPIECMDLVAIGTIADLVSLREENRALVIHGLEVLRNTERVGLDALYKSAGVKKNEIDEGSIGFAVAPRLNAVGRLGDASPAVQLLTTFDQAKAEQTAHLIEQKNHDRKKYVKEITAEVLEMIEKGPEEQAVYVLAKENWHEGVLGIVASKVVEKTGKPAIILNIDKEKGVAKGSGRSVSSLHLYQALDSIRSLMEAFGGHHMAAGLSIQPENIDLLRQQLNEYAASNGMADQRKEEVEITALLKPEECTIQTVEEIKKLAPFGTDNPFPNFLIQDATVNEIRQIGADRTHLKMTLQYGDKTLDTIGFGFGNYGEWINQNTTLSLIGQLTINEWRGVKKVQIRLEDLKVEELQYFDFRGGHVPDNIWKLSHTGYLFFDPTIAQQLAFKISSENNMYLVEKNSDVETLPINEFERFVLVDCPPTLDLLQQTLQKINANNILYIFHSQKNAYLEGIPSREQFATVYKFLASHRNIDVRNQLKLLAKTLKVKEKRLIFIISVFFEVGFVKIEDGILNYRKDAPKTDLTTSHTYQKRQLQIETEEALLFSHSSDVEGWLDHQMNGMEN</sequence>
<feature type="domain" description="RecJ OB" evidence="9">
    <location>
        <begin position="350"/>
        <end position="454"/>
    </location>
</feature>
<dbReference type="Gene3D" id="3.90.1640.30">
    <property type="match status" value="1"/>
</dbReference>
<dbReference type="SUPFAM" id="SSF64182">
    <property type="entry name" value="DHH phosphoesterases"/>
    <property type="match status" value="1"/>
</dbReference>
<evidence type="ECO:0000259" key="7">
    <source>
        <dbReference type="Pfam" id="PF02272"/>
    </source>
</evidence>
<dbReference type="InterPro" id="IPR001667">
    <property type="entry name" value="DDH_dom"/>
</dbReference>
<evidence type="ECO:0000313" key="10">
    <source>
        <dbReference type="EMBL" id="SFH67293.1"/>
    </source>
</evidence>
<dbReference type="NCBIfam" id="TIGR00644">
    <property type="entry name" value="recJ"/>
    <property type="match status" value="1"/>
</dbReference>
<evidence type="ECO:0000313" key="11">
    <source>
        <dbReference type="Proteomes" id="UP000198668"/>
    </source>
</evidence>
<dbReference type="OrthoDB" id="9809852at2"/>
<dbReference type="InterPro" id="IPR051673">
    <property type="entry name" value="SSDNA_exonuclease_RecJ"/>
</dbReference>
<keyword evidence="11" id="KW-1185">Reference proteome</keyword>
<dbReference type="GO" id="GO:0008409">
    <property type="term" value="F:5'-3' exonuclease activity"/>
    <property type="evidence" value="ECO:0007669"/>
    <property type="project" value="InterPro"/>
</dbReference>
<keyword evidence="3" id="KW-0540">Nuclease</keyword>
<proteinExistence type="inferred from homology"/>
<feature type="domain" description="DHHA1" evidence="7">
    <location>
        <begin position="241"/>
        <end position="334"/>
    </location>
</feature>
<dbReference type="Pfam" id="PF02272">
    <property type="entry name" value="DHHA1"/>
    <property type="match status" value="1"/>
</dbReference>
<feature type="domain" description="Single-stranded-DNA-specific exonuclease RecJ C-terminal" evidence="8">
    <location>
        <begin position="461"/>
        <end position="663"/>
    </location>
</feature>
<evidence type="ECO:0000256" key="4">
    <source>
        <dbReference type="ARBA" id="ARBA00022801"/>
    </source>
</evidence>
<dbReference type="InterPro" id="IPR003156">
    <property type="entry name" value="DHHA1_dom"/>
</dbReference>
<dbReference type="Gene3D" id="3.10.310.30">
    <property type="match status" value="1"/>
</dbReference>
<evidence type="ECO:0000256" key="3">
    <source>
        <dbReference type="ARBA" id="ARBA00022722"/>
    </source>
</evidence>
<dbReference type="PANTHER" id="PTHR30255:SF2">
    <property type="entry name" value="SINGLE-STRANDED-DNA-SPECIFIC EXONUCLEASE RECJ"/>
    <property type="match status" value="1"/>
</dbReference>
<dbReference type="InterPro" id="IPR018779">
    <property type="entry name" value="RecJ_C"/>
</dbReference>